<dbReference type="AlphaFoldDB" id="A0AAJ0AVS6"/>
<feature type="region of interest" description="Disordered" evidence="1">
    <location>
        <begin position="52"/>
        <end position="79"/>
    </location>
</feature>
<dbReference type="Proteomes" id="UP001224890">
    <property type="component" value="Unassembled WGS sequence"/>
</dbReference>
<proteinExistence type="predicted"/>
<sequence length="190" mass="21274">MAVPSGPADSIRTREIFAPEWEVQVTPGGNKVILNGTVQQVHAQLLELNPNWDNDFKDDRTQKRETRENEWQTASNDLDKRTDFSGAGYNCGGRWGTINQGALIEGIRYLRSRVGAPRAAPGPRTCYKVSCSWNTAIYWCNDSKQSKTLESSGSIADGAQFVYDKCKTRKEGGQVFHKTNWNVIVQADRC</sequence>
<dbReference type="EMBL" id="JAHMHR010000007">
    <property type="protein sequence ID" value="KAK1689896.1"/>
    <property type="molecule type" value="Genomic_DNA"/>
</dbReference>
<comment type="caution">
    <text evidence="2">The sequence shown here is derived from an EMBL/GenBank/DDBJ whole genome shotgun (WGS) entry which is preliminary data.</text>
</comment>
<dbReference type="PANTHER" id="PTHR35605:SF1">
    <property type="entry name" value="ECP2 EFFECTOR PROTEIN DOMAIN-CONTAINING PROTEIN-RELATED"/>
    <property type="match status" value="1"/>
</dbReference>
<dbReference type="PANTHER" id="PTHR35605">
    <property type="entry name" value="ECP2 EFFECTOR PROTEIN DOMAIN-CONTAINING PROTEIN-RELATED"/>
    <property type="match status" value="1"/>
</dbReference>
<feature type="compositionally biased region" description="Basic and acidic residues" evidence="1">
    <location>
        <begin position="54"/>
        <end position="70"/>
    </location>
</feature>
<evidence type="ECO:0008006" key="4">
    <source>
        <dbReference type="Google" id="ProtNLM"/>
    </source>
</evidence>
<organism evidence="2 3">
    <name type="scientific">Colletotrichum godetiae</name>
    <dbReference type="NCBI Taxonomy" id="1209918"/>
    <lineage>
        <taxon>Eukaryota</taxon>
        <taxon>Fungi</taxon>
        <taxon>Dikarya</taxon>
        <taxon>Ascomycota</taxon>
        <taxon>Pezizomycotina</taxon>
        <taxon>Sordariomycetes</taxon>
        <taxon>Hypocreomycetidae</taxon>
        <taxon>Glomerellales</taxon>
        <taxon>Glomerellaceae</taxon>
        <taxon>Colletotrichum</taxon>
        <taxon>Colletotrichum acutatum species complex</taxon>
    </lineage>
</organism>
<evidence type="ECO:0000313" key="2">
    <source>
        <dbReference type="EMBL" id="KAK1689896.1"/>
    </source>
</evidence>
<evidence type="ECO:0000313" key="3">
    <source>
        <dbReference type="Proteomes" id="UP001224890"/>
    </source>
</evidence>
<protein>
    <recommendedName>
        <fullName evidence="4">Secreted protein</fullName>
    </recommendedName>
</protein>
<reference evidence="2" key="1">
    <citation type="submission" date="2021-06" db="EMBL/GenBank/DDBJ databases">
        <title>Comparative genomics, transcriptomics and evolutionary studies reveal genomic signatures of adaptation to plant cell wall in hemibiotrophic fungi.</title>
        <authorList>
            <consortium name="DOE Joint Genome Institute"/>
            <person name="Baroncelli R."/>
            <person name="Diaz J.F."/>
            <person name="Benocci T."/>
            <person name="Peng M."/>
            <person name="Battaglia E."/>
            <person name="Haridas S."/>
            <person name="Andreopoulos W."/>
            <person name="Labutti K."/>
            <person name="Pangilinan J."/>
            <person name="Floch G.L."/>
            <person name="Makela M.R."/>
            <person name="Henrissat B."/>
            <person name="Grigoriev I.V."/>
            <person name="Crouch J.A."/>
            <person name="De Vries R.P."/>
            <person name="Sukno S.A."/>
            <person name="Thon M.R."/>
        </authorList>
    </citation>
    <scope>NUCLEOTIDE SEQUENCE</scope>
    <source>
        <strain evidence="2">CBS 193.32</strain>
    </source>
</reference>
<keyword evidence="3" id="KW-1185">Reference proteome</keyword>
<name>A0AAJ0AVS6_9PEZI</name>
<dbReference type="RefSeq" id="XP_060433591.1">
    <property type="nucleotide sequence ID" value="XM_060576959.1"/>
</dbReference>
<dbReference type="GeneID" id="85461485"/>
<evidence type="ECO:0000256" key="1">
    <source>
        <dbReference type="SAM" id="MobiDB-lite"/>
    </source>
</evidence>
<accession>A0AAJ0AVS6</accession>
<gene>
    <name evidence="2" type="ORF">BDP55DRAFT_691327</name>
</gene>